<evidence type="ECO:0000313" key="5">
    <source>
        <dbReference type="EMBL" id="KAA5423365.1"/>
    </source>
</evidence>
<evidence type="ECO:0000313" key="3">
    <source>
        <dbReference type="EMBL" id="ALJ58810.1"/>
    </source>
</evidence>
<feature type="domain" description="Outer membrane protein beta-barrel" evidence="2">
    <location>
        <begin position="22"/>
        <end position="238"/>
    </location>
</feature>
<dbReference type="Proteomes" id="UP000482653">
    <property type="component" value="Unassembled WGS sequence"/>
</dbReference>
<dbReference type="RefSeq" id="WP_007218960.1">
    <property type="nucleotide sequence ID" value="NZ_CABMLT010000006.1"/>
</dbReference>
<dbReference type="STRING" id="246787.BcellWH2_01556"/>
<dbReference type="KEGG" id="bcel:BcellWH2_01556"/>
<evidence type="ECO:0000313" key="4">
    <source>
        <dbReference type="EMBL" id="KAA5422845.1"/>
    </source>
</evidence>
<sequence>MKKIIVFICLLTLVNTVNIAHAQEERNHGIIWSSLHGLEYEIKAGINIGGATPLPLPQEIRALTGYNPNIYLSIEGNITKWFTKKKNWGMTLGIRIENKGMEADARVKNYSMEIIGGGGERLSGNWTGDVKTKFRAAYFSIPVLATYQLSNRVRLSAGPYISFKTNGDFNGYVSEGYLRKEDPTGTKVEFTGDNTAPYDFSDDLRSFQWGVQAGASWRAFKRLTVHGDITWGLNNIFNKDFQTITFNMYPIYLNVGFGYAF</sequence>
<dbReference type="PATRIC" id="fig|246787.4.peg.1601"/>
<dbReference type="EMBL" id="VVYV01000002">
    <property type="protein sequence ID" value="KAA5423365.1"/>
    <property type="molecule type" value="Genomic_DNA"/>
</dbReference>
<dbReference type="EMBL" id="CP012801">
    <property type="protein sequence ID" value="ALJ58810.1"/>
    <property type="molecule type" value="Genomic_DNA"/>
</dbReference>
<evidence type="ECO:0000313" key="7">
    <source>
        <dbReference type="Proteomes" id="UP000448877"/>
    </source>
</evidence>
<keyword evidence="1" id="KW-0732">Signal</keyword>
<feature type="signal peptide" evidence="1">
    <location>
        <begin position="1"/>
        <end position="22"/>
    </location>
</feature>
<organism evidence="3 6">
    <name type="scientific">Bacteroides cellulosilyticus</name>
    <dbReference type="NCBI Taxonomy" id="246787"/>
    <lineage>
        <taxon>Bacteria</taxon>
        <taxon>Pseudomonadati</taxon>
        <taxon>Bacteroidota</taxon>
        <taxon>Bacteroidia</taxon>
        <taxon>Bacteroidales</taxon>
        <taxon>Bacteroidaceae</taxon>
        <taxon>Bacteroides</taxon>
    </lineage>
</organism>
<evidence type="ECO:0000256" key="1">
    <source>
        <dbReference type="SAM" id="SignalP"/>
    </source>
</evidence>
<accession>A0A0P0GFP2</accession>
<protein>
    <submittedName>
        <fullName evidence="4">PorT family protein</fullName>
    </submittedName>
</protein>
<dbReference type="EMBL" id="VVYX01000001">
    <property type="protein sequence ID" value="KAA5422845.1"/>
    <property type="molecule type" value="Genomic_DNA"/>
</dbReference>
<dbReference type="Pfam" id="PF13568">
    <property type="entry name" value="OMP_b-brl_2"/>
    <property type="match status" value="1"/>
</dbReference>
<evidence type="ECO:0000259" key="2">
    <source>
        <dbReference type="Pfam" id="PF13568"/>
    </source>
</evidence>
<gene>
    <name evidence="3" type="ORF">BcellWH2_01556</name>
    <name evidence="5" type="ORF">F2Y81_01980</name>
    <name evidence="4" type="ORF">F2Y87_00360</name>
</gene>
<evidence type="ECO:0000313" key="6">
    <source>
        <dbReference type="Proteomes" id="UP000061809"/>
    </source>
</evidence>
<name>A0A0P0GFP2_9BACE</name>
<evidence type="ECO:0000313" key="8">
    <source>
        <dbReference type="Proteomes" id="UP000482653"/>
    </source>
</evidence>
<dbReference type="eggNOG" id="ENOG502ZGCS">
    <property type="taxonomic scope" value="Bacteria"/>
</dbReference>
<dbReference type="Proteomes" id="UP000448877">
    <property type="component" value="Unassembled WGS sequence"/>
</dbReference>
<dbReference type="Proteomes" id="UP000061809">
    <property type="component" value="Chromosome"/>
</dbReference>
<reference evidence="3 6" key="1">
    <citation type="journal article" date="2015" name="Science">
        <title>Genetic determinants of in vivo fitness and diet responsiveness in multiple human gut Bacteroides.</title>
        <authorList>
            <person name="Wu M."/>
            <person name="McNulty N.P."/>
            <person name="Rodionov D.A."/>
            <person name="Khoroshkin M.S."/>
            <person name="Griffin N.W."/>
            <person name="Cheng J."/>
            <person name="Latreille P."/>
            <person name="Kerstetter R.A."/>
            <person name="Terrapon N."/>
            <person name="Henrissat B."/>
            <person name="Osterman A.L."/>
            <person name="Gordon J.I."/>
        </authorList>
    </citation>
    <scope>NUCLEOTIDE SEQUENCE [LARGE SCALE GENOMIC DNA]</scope>
    <source>
        <strain evidence="3 6">WH2</strain>
    </source>
</reference>
<dbReference type="InterPro" id="IPR025665">
    <property type="entry name" value="Beta-barrel_OMP_2"/>
</dbReference>
<dbReference type="AlphaFoldDB" id="A0A0P0GFP2"/>
<proteinExistence type="predicted"/>
<dbReference type="GeneID" id="66307006"/>
<feature type="chain" id="PRO_5013461284" evidence="1">
    <location>
        <begin position="23"/>
        <end position="261"/>
    </location>
</feature>
<reference evidence="7 8" key="2">
    <citation type="journal article" date="2019" name="Nat. Med.">
        <title>A library of human gut bacterial isolates paired with longitudinal multiomics data enables mechanistic microbiome research.</title>
        <authorList>
            <person name="Poyet M."/>
            <person name="Groussin M."/>
            <person name="Gibbons S.M."/>
            <person name="Avila-Pacheco J."/>
            <person name="Jiang X."/>
            <person name="Kearney S.M."/>
            <person name="Perrotta A.R."/>
            <person name="Berdy B."/>
            <person name="Zhao S."/>
            <person name="Lieberman T.D."/>
            <person name="Swanson P.K."/>
            <person name="Smith M."/>
            <person name="Roesemann S."/>
            <person name="Alexander J.E."/>
            <person name="Rich S.A."/>
            <person name="Livny J."/>
            <person name="Vlamakis H."/>
            <person name="Clish C."/>
            <person name="Bullock K."/>
            <person name="Deik A."/>
            <person name="Scott J."/>
            <person name="Pierce K.A."/>
            <person name="Xavier R.J."/>
            <person name="Alm E.J."/>
        </authorList>
    </citation>
    <scope>NUCLEOTIDE SEQUENCE [LARGE SCALE GENOMIC DNA]</scope>
    <source>
        <strain evidence="5 7">BIOML-A6</strain>
        <strain evidence="4 8">BIOML-A8</strain>
    </source>
</reference>